<proteinExistence type="predicted"/>
<dbReference type="RefSeq" id="WP_135065223.1">
    <property type="nucleotide sequence ID" value="NZ_CP038266.1"/>
</dbReference>
<feature type="transmembrane region" description="Helical" evidence="1">
    <location>
        <begin position="104"/>
        <end position="126"/>
    </location>
</feature>
<keyword evidence="3" id="KW-0645">Protease</keyword>
<evidence type="ECO:0000313" key="3">
    <source>
        <dbReference type="EMBL" id="QBR88406.1"/>
    </source>
</evidence>
<protein>
    <submittedName>
        <fullName evidence="3">CPBP family intramembrane metalloprotease</fullName>
    </submittedName>
</protein>
<dbReference type="GO" id="GO:0008237">
    <property type="term" value="F:metallopeptidase activity"/>
    <property type="evidence" value="ECO:0007669"/>
    <property type="project" value="UniProtKB-KW"/>
</dbReference>
<keyword evidence="1" id="KW-0472">Membrane</keyword>
<sequence length="251" mass="26791">MRKLQDSQPLWHALIWIGIYIVAVNVGDVVGGVLHFPGATSIVLLILSAVLLVYLRRTRRLAFYGVRRVQPGTLPATAFFIPLFVTAFVSYGKGWAPGLDTETVVFAILLVAGVGFVEELVFRGFLLRALRAEGRLTWAIVVSGVTFGVGHVVNLLRGYSLPEQPVQIVLAILVGIALAYGVVLTGSILPGAVFHALFNLSGTLTSDSVWGETVVAGIIAAVMIPYIFFLRSRLAAVGPAPDPPVASDGSR</sequence>
<keyword evidence="1" id="KW-0812">Transmembrane</keyword>
<keyword evidence="4" id="KW-1185">Reference proteome</keyword>
<evidence type="ECO:0000256" key="1">
    <source>
        <dbReference type="SAM" id="Phobius"/>
    </source>
</evidence>
<name>A0ABX5SQH9_9MICO</name>
<dbReference type="InterPro" id="IPR003675">
    <property type="entry name" value="Rce1/LyrA-like_dom"/>
</dbReference>
<evidence type="ECO:0000313" key="4">
    <source>
        <dbReference type="Proteomes" id="UP000295748"/>
    </source>
</evidence>
<dbReference type="Pfam" id="PF02517">
    <property type="entry name" value="Rce1-like"/>
    <property type="match status" value="1"/>
</dbReference>
<keyword evidence="1" id="KW-1133">Transmembrane helix</keyword>
<dbReference type="Proteomes" id="UP000295748">
    <property type="component" value="Chromosome"/>
</dbReference>
<organism evidence="3 4">
    <name type="scientific">Microbacterium wangchenii</name>
    <dbReference type="NCBI Taxonomy" id="2541726"/>
    <lineage>
        <taxon>Bacteria</taxon>
        <taxon>Bacillati</taxon>
        <taxon>Actinomycetota</taxon>
        <taxon>Actinomycetes</taxon>
        <taxon>Micrococcales</taxon>
        <taxon>Microbacteriaceae</taxon>
        <taxon>Microbacterium</taxon>
    </lineage>
</organism>
<dbReference type="PANTHER" id="PTHR36435">
    <property type="entry name" value="SLR1288 PROTEIN"/>
    <property type="match status" value="1"/>
</dbReference>
<feature type="domain" description="CAAX prenyl protease 2/Lysostaphin resistance protein A-like" evidence="2">
    <location>
        <begin position="103"/>
        <end position="200"/>
    </location>
</feature>
<feature type="transmembrane region" description="Helical" evidence="1">
    <location>
        <begin position="209"/>
        <end position="229"/>
    </location>
</feature>
<reference evidence="3 4" key="1">
    <citation type="submission" date="2019-03" db="EMBL/GenBank/DDBJ databases">
        <authorList>
            <person name="Dong K."/>
        </authorList>
    </citation>
    <scope>NUCLEOTIDE SEQUENCE [LARGE SCALE GENOMIC DNA]</scope>
    <source>
        <strain evidence="4">dk512</strain>
    </source>
</reference>
<evidence type="ECO:0000259" key="2">
    <source>
        <dbReference type="Pfam" id="PF02517"/>
    </source>
</evidence>
<dbReference type="PANTHER" id="PTHR36435:SF1">
    <property type="entry name" value="CAAX AMINO TERMINAL PROTEASE FAMILY PROTEIN"/>
    <property type="match status" value="1"/>
</dbReference>
<dbReference type="EMBL" id="CP038266">
    <property type="protein sequence ID" value="QBR88406.1"/>
    <property type="molecule type" value="Genomic_DNA"/>
</dbReference>
<keyword evidence="3" id="KW-0378">Hydrolase</keyword>
<accession>A0ABX5SQH9</accession>
<feature type="transmembrane region" description="Helical" evidence="1">
    <location>
        <begin position="9"/>
        <end position="27"/>
    </location>
</feature>
<feature type="transmembrane region" description="Helical" evidence="1">
    <location>
        <begin position="74"/>
        <end position="92"/>
    </location>
</feature>
<feature type="transmembrane region" description="Helical" evidence="1">
    <location>
        <begin position="33"/>
        <end position="54"/>
    </location>
</feature>
<feature type="transmembrane region" description="Helical" evidence="1">
    <location>
        <begin position="138"/>
        <end position="156"/>
    </location>
</feature>
<dbReference type="InterPro" id="IPR052710">
    <property type="entry name" value="CAAX_protease"/>
</dbReference>
<gene>
    <name evidence="3" type="ORF">E4K62_06715</name>
</gene>
<keyword evidence="3" id="KW-0482">Metalloprotease</keyword>
<feature type="transmembrane region" description="Helical" evidence="1">
    <location>
        <begin position="168"/>
        <end position="197"/>
    </location>
</feature>